<keyword evidence="3" id="KW-1185">Reference proteome</keyword>
<feature type="domain" description="DUF1554" evidence="1">
    <location>
        <begin position="54"/>
        <end position="183"/>
    </location>
</feature>
<dbReference type="InterPro" id="IPR016186">
    <property type="entry name" value="C-type_lectin-like/link_sf"/>
</dbReference>
<dbReference type="EMBL" id="CP002959">
    <property type="protein sequence ID" value="AFM12879.1"/>
    <property type="molecule type" value="Genomic_DNA"/>
</dbReference>
<dbReference type="InterPro" id="IPR016187">
    <property type="entry name" value="CTDL_fold"/>
</dbReference>
<dbReference type="Gene3D" id="3.10.100.10">
    <property type="entry name" value="Mannose-Binding Protein A, subunit A"/>
    <property type="match status" value="1"/>
</dbReference>
<dbReference type="STRING" id="869212.Turpa_2234"/>
<dbReference type="HOGENOM" id="CLU_107550_0_0_12"/>
<sequence length="207" mass="21478">MRILGIFRATAFTLAIFFIAGCSNNNLLDQLQNPGQISGGFGPRNLRIFVTNTVNNGILGGAAGADTICLADTANPMGAGNGSWKALIAGGGRLACSTPYCTGGSAENIDWALKPNTNYVRPNGLVIGNTNPAGIFVFPLSGIISDLATTFVWTGLAGDWMTGSTCSGWTVTASSGDRGQVDKNDAQAINFAPDTCGTSQRLYCVEQ</sequence>
<dbReference type="InterPro" id="IPR011448">
    <property type="entry name" value="DUF1554"/>
</dbReference>
<dbReference type="RefSeq" id="WP_014803385.1">
    <property type="nucleotide sequence ID" value="NC_018020.1"/>
</dbReference>
<dbReference type="PROSITE" id="PS51257">
    <property type="entry name" value="PROKAR_LIPOPROTEIN"/>
    <property type="match status" value="1"/>
</dbReference>
<dbReference type="Pfam" id="PF07588">
    <property type="entry name" value="DUF1554"/>
    <property type="match status" value="1"/>
</dbReference>
<accession>I4B6H2</accession>
<organism evidence="2 3">
    <name type="scientific">Turneriella parva (strain ATCC BAA-1111 / DSM 21527 / NCTC 11395 / H)</name>
    <name type="common">Leptospira parva</name>
    <dbReference type="NCBI Taxonomy" id="869212"/>
    <lineage>
        <taxon>Bacteria</taxon>
        <taxon>Pseudomonadati</taxon>
        <taxon>Spirochaetota</taxon>
        <taxon>Spirochaetia</taxon>
        <taxon>Leptospirales</taxon>
        <taxon>Leptospiraceae</taxon>
        <taxon>Turneriella</taxon>
    </lineage>
</organism>
<gene>
    <name evidence="2" type="ordered locus">Turpa_2234</name>
</gene>
<dbReference type="KEGG" id="tpx:Turpa_2234"/>
<dbReference type="Proteomes" id="UP000006048">
    <property type="component" value="Chromosome"/>
</dbReference>
<evidence type="ECO:0000259" key="1">
    <source>
        <dbReference type="Pfam" id="PF07588"/>
    </source>
</evidence>
<dbReference type="OrthoDB" id="324949at2"/>
<evidence type="ECO:0000313" key="2">
    <source>
        <dbReference type="EMBL" id="AFM12879.1"/>
    </source>
</evidence>
<name>I4B6H2_TURPD</name>
<reference evidence="2 3" key="1">
    <citation type="submission" date="2012-06" db="EMBL/GenBank/DDBJ databases">
        <title>The complete chromosome of genome of Turneriella parva DSM 21527.</title>
        <authorList>
            <consortium name="US DOE Joint Genome Institute (JGI-PGF)"/>
            <person name="Lucas S."/>
            <person name="Han J."/>
            <person name="Lapidus A."/>
            <person name="Bruce D."/>
            <person name="Goodwin L."/>
            <person name="Pitluck S."/>
            <person name="Peters L."/>
            <person name="Kyrpides N."/>
            <person name="Mavromatis K."/>
            <person name="Ivanova N."/>
            <person name="Mikhailova N."/>
            <person name="Chertkov O."/>
            <person name="Detter J.C."/>
            <person name="Tapia R."/>
            <person name="Han C."/>
            <person name="Land M."/>
            <person name="Hauser L."/>
            <person name="Markowitz V."/>
            <person name="Cheng J.-F."/>
            <person name="Hugenholtz P."/>
            <person name="Woyke T."/>
            <person name="Wu D."/>
            <person name="Gronow S."/>
            <person name="Wellnitz S."/>
            <person name="Brambilla E."/>
            <person name="Klenk H.-P."/>
            <person name="Eisen J.A."/>
        </authorList>
    </citation>
    <scope>NUCLEOTIDE SEQUENCE [LARGE SCALE GENOMIC DNA]</scope>
    <source>
        <strain evidence="3">ATCC BAA-1111 / DSM 21527 / NCTC 11395 / H</strain>
    </source>
</reference>
<dbReference type="AlphaFoldDB" id="I4B6H2"/>
<evidence type="ECO:0000313" key="3">
    <source>
        <dbReference type="Proteomes" id="UP000006048"/>
    </source>
</evidence>
<proteinExistence type="predicted"/>
<dbReference type="SUPFAM" id="SSF56436">
    <property type="entry name" value="C-type lectin-like"/>
    <property type="match status" value="1"/>
</dbReference>
<protein>
    <recommendedName>
        <fullName evidence="1">DUF1554 domain-containing protein</fullName>
    </recommendedName>
</protein>